<proteinExistence type="predicted"/>
<dbReference type="Proteomes" id="UP000054485">
    <property type="component" value="Unassembled WGS sequence"/>
</dbReference>
<organism evidence="1 2">
    <name type="scientific">Suillus luteus UH-Slu-Lm8-n1</name>
    <dbReference type="NCBI Taxonomy" id="930992"/>
    <lineage>
        <taxon>Eukaryota</taxon>
        <taxon>Fungi</taxon>
        <taxon>Dikarya</taxon>
        <taxon>Basidiomycota</taxon>
        <taxon>Agaricomycotina</taxon>
        <taxon>Agaricomycetes</taxon>
        <taxon>Agaricomycetidae</taxon>
        <taxon>Boletales</taxon>
        <taxon>Suillineae</taxon>
        <taxon>Suillaceae</taxon>
        <taxon>Suillus</taxon>
    </lineage>
</organism>
<evidence type="ECO:0000313" key="2">
    <source>
        <dbReference type="Proteomes" id="UP000054485"/>
    </source>
</evidence>
<dbReference type="EMBL" id="KN835311">
    <property type="protein sequence ID" value="KIK40218.1"/>
    <property type="molecule type" value="Genomic_DNA"/>
</dbReference>
<gene>
    <name evidence="1" type="ORF">CY34DRAFT_807438</name>
</gene>
<reference evidence="2" key="2">
    <citation type="submission" date="2015-01" db="EMBL/GenBank/DDBJ databases">
        <title>Evolutionary Origins and Diversification of the Mycorrhizal Mutualists.</title>
        <authorList>
            <consortium name="DOE Joint Genome Institute"/>
            <consortium name="Mycorrhizal Genomics Consortium"/>
            <person name="Kohler A."/>
            <person name="Kuo A."/>
            <person name="Nagy L.G."/>
            <person name="Floudas D."/>
            <person name="Copeland A."/>
            <person name="Barry K.W."/>
            <person name="Cichocki N."/>
            <person name="Veneault-Fourrey C."/>
            <person name="LaButti K."/>
            <person name="Lindquist E.A."/>
            <person name="Lipzen A."/>
            <person name="Lundell T."/>
            <person name="Morin E."/>
            <person name="Murat C."/>
            <person name="Riley R."/>
            <person name="Ohm R."/>
            <person name="Sun H."/>
            <person name="Tunlid A."/>
            <person name="Henrissat B."/>
            <person name="Grigoriev I.V."/>
            <person name="Hibbett D.S."/>
            <person name="Martin F."/>
        </authorList>
    </citation>
    <scope>NUCLEOTIDE SEQUENCE [LARGE SCALE GENOMIC DNA]</scope>
    <source>
        <strain evidence="2">UH-Slu-Lm8-n1</strain>
    </source>
</reference>
<name>A0A0D0B912_9AGAM</name>
<dbReference type="InParanoid" id="A0A0D0B912"/>
<dbReference type="HOGENOM" id="CLU_3051960_0_0_1"/>
<keyword evidence="2" id="KW-1185">Reference proteome</keyword>
<sequence>MDKSNEVTKMNAVSYGDLIPSTCRILCRRLLIPDLHATTLEQVISAHRSTPHHA</sequence>
<evidence type="ECO:0000313" key="1">
    <source>
        <dbReference type="EMBL" id="KIK40218.1"/>
    </source>
</evidence>
<accession>A0A0D0B912</accession>
<protein>
    <submittedName>
        <fullName evidence="1">Uncharacterized protein</fullName>
    </submittedName>
</protein>
<reference evidence="1 2" key="1">
    <citation type="submission" date="2014-04" db="EMBL/GenBank/DDBJ databases">
        <authorList>
            <consortium name="DOE Joint Genome Institute"/>
            <person name="Kuo A."/>
            <person name="Ruytinx J."/>
            <person name="Rineau F."/>
            <person name="Colpaert J."/>
            <person name="Kohler A."/>
            <person name="Nagy L.G."/>
            <person name="Floudas D."/>
            <person name="Copeland A."/>
            <person name="Barry K.W."/>
            <person name="Cichocki N."/>
            <person name="Veneault-Fourrey C."/>
            <person name="LaButti K."/>
            <person name="Lindquist E.A."/>
            <person name="Lipzen A."/>
            <person name="Lundell T."/>
            <person name="Morin E."/>
            <person name="Murat C."/>
            <person name="Sun H."/>
            <person name="Tunlid A."/>
            <person name="Henrissat B."/>
            <person name="Grigoriev I.V."/>
            <person name="Hibbett D.S."/>
            <person name="Martin F."/>
            <person name="Nordberg H.P."/>
            <person name="Cantor M.N."/>
            <person name="Hua S.X."/>
        </authorList>
    </citation>
    <scope>NUCLEOTIDE SEQUENCE [LARGE SCALE GENOMIC DNA]</scope>
    <source>
        <strain evidence="1 2">UH-Slu-Lm8-n1</strain>
    </source>
</reference>
<dbReference type="AlphaFoldDB" id="A0A0D0B912"/>